<keyword evidence="3" id="KW-1185">Reference proteome</keyword>
<comment type="caution">
    <text evidence="2">The sequence shown here is derived from an EMBL/GenBank/DDBJ whole genome shotgun (WGS) entry which is preliminary data.</text>
</comment>
<sequence length="90" mass="9709">MIVLVAMGDGDGDADGNGDGDGDGDSGRKDKFYSGKARDSRSSRNSIEYQDSRVSFVFFFDTRNDLSKGRSSRRDGDGNEDGDEDGDPKS</sequence>
<dbReference type="EMBL" id="JAYRBN010000114">
    <property type="protein sequence ID" value="KAL2723285.1"/>
    <property type="molecule type" value="Genomic_DNA"/>
</dbReference>
<feature type="region of interest" description="Disordered" evidence="1">
    <location>
        <begin position="1"/>
        <end position="45"/>
    </location>
</feature>
<accession>A0ABD2ARY9</accession>
<organism evidence="2 3">
    <name type="scientific">Vespula maculifrons</name>
    <name type="common">Eastern yellow jacket</name>
    <name type="synonym">Wasp</name>
    <dbReference type="NCBI Taxonomy" id="7453"/>
    <lineage>
        <taxon>Eukaryota</taxon>
        <taxon>Metazoa</taxon>
        <taxon>Ecdysozoa</taxon>
        <taxon>Arthropoda</taxon>
        <taxon>Hexapoda</taxon>
        <taxon>Insecta</taxon>
        <taxon>Pterygota</taxon>
        <taxon>Neoptera</taxon>
        <taxon>Endopterygota</taxon>
        <taxon>Hymenoptera</taxon>
        <taxon>Apocrita</taxon>
        <taxon>Aculeata</taxon>
        <taxon>Vespoidea</taxon>
        <taxon>Vespidae</taxon>
        <taxon>Vespinae</taxon>
        <taxon>Vespula</taxon>
    </lineage>
</organism>
<feature type="compositionally biased region" description="Basic and acidic residues" evidence="1">
    <location>
        <begin position="25"/>
        <end position="42"/>
    </location>
</feature>
<feature type="compositionally biased region" description="Acidic residues" evidence="1">
    <location>
        <begin position="10"/>
        <end position="24"/>
    </location>
</feature>
<gene>
    <name evidence="2" type="ORF">V1477_019136</name>
</gene>
<evidence type="ECO:0000256" key="1">
    <source>
        <dbReference type="SAM" id="MobiDB-lite"/>
    </source>
</evidence>
<reference evidence="2 3" key="1">
    <citation type="journal article" date="2024" name="Ann. Entomol. Soc. Am.">
        <title>Genomic analyses of the southern and eastern yellowjacket wasps (Hymenoptera: Vespidae) reveal evolutionary signatures of social life.</title>
        <authorList>
            <person name="Catto M.A."/>
            <person name="Caine P.B."/>
            <person name="Orr S.E."/>
            <person name="Hunt B.G."/>
            <person name="Goodisman M.A.D."/>
        </authorList>
    </citation>
    <scope>NUCLEOTIDE SEQUENCE [LARGE SCALE GENOMIC DNA]</scope>
    <source>
        <strain evidence="2">232</strain>
        <tissue evidence="2">Head and thorax</tissue>
    </source>
</reference>
<evidence type="ECO:0000313" key="3">
    <source>
        <dbReference type="Proteomes" id="UP001607303"/>
    </source>
</evidence>
<feature type="region of interest" description="Disordered" evidence="1">
    <location>
        <begin position="66"/>
        <end position="90"/>
    </location>
</feature>
<proteinExistence type="predicted"/>
<dbReference type="AlphaFoldDB" id="A0ABD2ARY9"/>
<feature type="compositionally biased region" description="Acidic residues" evidence="1">
    <location>
        <begin position="78"/>
        <end position="90"/>
    </location>
</feature>
<protein>
    <submittedName>
        <fullName evidence="2">Uncharacterized protein</fullName>
    </submittedName>
</protein>
<dbReference type="Proteomes" id="UP001607303">
    <property type="component" value="Unassembled WGS sequence"/>
</dbReference>
<feature type="compositionally biased region" description="Basic and acidic residues" evidence="1">
    <location>
        <begin position="66"/>
        <end position="77"/>
    </location>
</feature>
<name>A0ABD2ARY9_VESMC</name>
<evidence type="ECO:0000313" key="2">
    <source>
        <dbReference type="EMBL" id="KAL2723285.1"/>
    </source>
</evidence>